<reference evidence="2" key="1">
    <citation type="submission" date="2020-07" db="EMBL/GenBank/DDBJ databases">
        <title>Draft Genome Sequence of a Deep-Sea Yeast, Naganishia (Cryptococcus) liquefaciens strain N6.</title>
        <authorList>
            <person name="Han Y.W."/>
            <person name="Kajitani R."/>
            <person name="Morimoto H."/>
            <person name="Parhat M."/>
            <person name="Tsubouchi H."/>
            <person name="Bakenova O."/>
            <person name="Ogata M."/>
            <person name="Argunhan B."/>
            <person name="Aoki R."/>
            <person name="Kajiwara S."/>
            <person name="Itoh T."/>
            <person name="Iwasaki H."/>
        </authorList>
    </citation>
    <scope>NUCLEOTIDE SEQUENCE</scope>
    <source>
        <strain evidence="2">N6</strain>
    </source>
</reference>
<keyword evidence="3" id="KW-1185">Reference proteome</keyword>
<dbReference type="OrthoDB" id="2592820at2759"/>
<feature type="compositionally biased region" description="Basic and acidic residues" evidence="1">
    <location>
        <begin position="117"/>
        <end position="131"/>
    </location>
</feature>
<feature type="region of interest" description="Disordered" evidence="1">
    <location>
        <begin position="488"/>
        <end position="554"/>
    </location>
</feature>
<feature type="compositionally biased region" description="Low complexity" evidence="1">
    <location>
        <begin position="224"/>
        <end position="249"/>
    </location>
</feature>
<protein>
    <submittedName>
        <fullName evidence="2">Uncharacterized protein</fullName>
    </submittedName>
</protein>
<feature type="compositionally biased region" description="Low complexity" evidence="1">
    <location>
        <begin position="544"/>
        <end position="554"/>
    </location>
</feature>
<name>A0A8H3TPI3_9TREE</name>
<evidence type="ECO:0000313" key="2">
    <source>
        <dbReference type="EMBL" id="GHJ84976.1"/>
    </source>
</evidence>
<feature type="compositionally biased region" description="Acidic residues" evidence="1">
    <location>
        <begin position="669"/>
        <end position="679"/>
    </location>
</feature>
<gene>
    <name evidence="2" type="ORF">NliqN6_1378</name>
</gene>
<feature type="region of interest" description="Disordered" evidence="1">
    <location>
        <begin position="388"/>
        <end position="472"/>
    </location>
</feature>
<evidence type="ECO:0000313" key="3">
    <source>
        <dbReference type="Proteomes" id="UP000620104"/>
    </source>
</evidence>
<feature type="region of interest" description="Disordered" evidence="1">
    <location>
        <begin position="1"/>
        <end position="337"/>
    </location>
</feature>
<evidence type="ECO:0000256" key="1">
    <source>
        <dbReference type="SAM" id="MobiDB-lite"/>
    </source>
</evidence>
<proteinExistence type="predicted"/>
<dbReference type="AlphaFoldDB" id="A0A8H3TPI3"/>
<feature type="region of interest" description="Disordered" evidence="1">
    <location>
        <begin position="659"/>
        <end position="686"/>
    </location>
</feature>
<accession>A0A8H3TPI3</accession>
<feature type="compositionally biased region" description="Polar residues" evidence="1">
    <location>
        <begin position="266"/>
        <end position="277"/>
    </location>
</feature>
<feature type="compositionally biased region" description="Basic and acidic residues" evidence="1">
    <location>
        <begin position="37"/>
        <end position="53"/>
    </location>
</feature>
<dbReference type="Proteomes" id="UP000620104">
    <property type="component" value="Unassembled WGS sequence"/>
</dbReference>
<feature type="region of interest" description="Disordered" evidence="1">
    <location>
        <begin position="353"/>
        <end position="375"/>
    </location>
</feature>
<comment type="caution">
    <text evidence="2">The sequence shown here is derived from an EMBL/GenBank/DDBJ whole genome shotgun (WGS) entry which is preliminary data.</text>
</comment>
<organism evidence="2 3">
    <name type="scientific">Naganishia liquefaciens</name>
    <dbReference type="NCBI Taxonomy" id="104408"/>
    <lineage>
        <taxon>Eukaryota</taxon>
        <taxon>Fungi</taxon>
        <taxon>Dikarya</taxon>
        <taxon>Basidiomycota</taxon>
        <taxon>Agaricomycotina</taxon>
        <taxon>Tremellomycetes</taxon>
        <taxon>Filobasidiales</taxon>
        <taxon>Filobasidiaceae</taxon>
        <taxon>Naganishia</taxon>
    </lineage>
</organism>
<sequence>MASVQPRSILLPSPTRTHADEWPARFAPASPAMVSTPHEERRRTSITIEDRPRIVARPVVDGSRRDRRRSSTVSTPAPFPQPRRSLDASEDAPSLGRKASTGSVFATLFSGRKKKISKDDSSNSRMGREASMESLEGEVVESHGEMMPLQAARKRAMSAVPSVTETNPAPTRLAAPAPPVRRVSESDASLVQPHRPRPPMLHLQTSPLQTTFPSQQQPRRRSSTRLASPSVASASSRRTSSRPTSPATPGFAAFQGFITGPRDPAQANSYASTSSPRSPMYVPEPFRSSTSQFPRIPAPFSLTIREGDDKLPDGPSELSSASTLDPAQFEDGSDGESWLDKLAPMIALSTHSPAAASPAFVDASEPRTPVLGDEAGDRVSITCDAAPSIAHSESGPPPTFKVIPATPIVPPEASPVAAQETSAGDSKQRKKRDSVVVVPVNPMRPRTLASLLDKDTTGPKEPSMLIAKEDDKATTLGAVSLLGSEVFKTGSSDSADDESPDSSPGISPVRSPSAESLQRNTAPLRLAHPPRLISPTATSRPAHSTLSMSSSLQSSRALTLSTSSTLASSLDSLDTMDLDDVDSALGTMLASLSTRPSLADRLRFDEPSLGASPQLQRKAQEMELSALGFAPQHTPEPSTRDFFPPPTFHSDINLFDRARPDGVYRTSSDDDDDDDDDTHDSETESIFSDIDDLGSVSIAVVQKQGQAVFASPRTLSIGDSAVERLC</sequence>
<dbReference type="EMBL" id="BLZA01000010">
    <property type="protein sequence ID" value="GHJ84976.1"/>
    <property type="molecule type" value="Genomic_DNA"/>
</dbReference>